<keyword evidence="4" id="KW-1185">Reference proteome</keyword>
<evidence type="ECO:0000313" key="3">
    <source>
        <dbReference type="EMBL" id="MBQ0926551.1"/>
    </source>
</evidence>
<name>A0ABS5DJT9_9PSEU</name>
<feature type="transmembrane region" description="Helical" evidence="2">
    <location>
        <begin position="12"/>
        <end position="31"/>
    </location>
</feature>
<dbReference type="RefSeq" id="WP_210971689.1">
    <property type="nucleotide sequence ID" value="NZ_JAGPXE010000009.1"/>
</dbReference>
<gene>
    <name evidence="3" type="ORF">KBO27_21600</name>
</gene>
<accession>A0ABS5DJT9</accession>
<keyword evidence="1" id="KW-0175">Coiled coil</keyword>
<organism evidence="3 4">
    <name type="scientific">Saccharopolyspora endophytica</name>
    <dbReference type="NCBI Taxonomy" id="543886"/>
    <lineage>
        <taxon>Bacteria</taxon>
        <taxon>Bacillati</taxon>
        <taxon>Actinomycetota</taxon>
        <taxon>Actinomycetes</taxon>
        <taxon>Pseudonocardiales</taxon>
        <taxon>Pseudonocardiaceae</taxon>
        <taxon>Saccharopolyspora</taxon>
    </lineage>
</organism>
<keyword evidence="2" id="KW-0812">Transmembrane</keyword>
<comment type="caution">
    <text evidence="3">The sequence shown here is derived from an EMBL/GenBank/DDBJ whole genome shotgun (WGS) entry which is preliminary data.</text>
</comment>
<evidence type="ECO:0000256" key="2">
    <source>
        <dbReference type="SAM" id="Phobius"/>
    </source>
</evidence>
<protein>
    <submittedName>
        <fullName evidence="3">Uncharacterized protein</fullName>
    </submittedName>
</protein>
<evidence type="ECO:0000256" key="1">
    <source>
        <dbReference type="SAM" id="Coils"/>
    </source>
</evidence>
<dbReference type="Proteomes" id="UP000674084">
    <property type="component" value="Unassembled WGS sequence"/>
</dbReference>
<keyword evidence="2" id="KW-0472">Membrane</keyword>
<keyword evidence="2" id="KW-1133">Transmembrane helix</keyword>
<feature type="coiled-coil region" evidence="1">
    <location>
        <begin position="38"/>
        <end position="65"/>
    </location>
</feature>
<reference evidence="3 4" key="1">
    <citation type="submission" date="2021-04" db="EMBL/GenBank/DDBJ databases">
        <title>Whole-genome sequencing of Saccharopolyspora endophytica KCTC 19397.</title>
        <authorList>
            <person name="Ay H."/>
            <person name="Saygin H."/>
            <person name="Sahin N."/>
        </authorList>
    </citation>
    <scope>NUCLEOTIDE SEQUENCE [LARGE SCALE GENOMIC DNA]</scope>
    <source>
        <strain evidence="3 4">KCTC 19397</strain>
    </source>
</reference>
<dbReference type="EMBL" id="JAGPXE010000009">
    <property type="protein sequence ID" value="MBQ0926551.1"/>
    <property type="molecule type" value="Genomic_DNA"/>
</dbReference>
<sequence length="116" mass="13347">MSKELANDLALWIFIPSLLLFTVVTVATALGTPRGVRASRRERQLARLEQLAQEQRARQQAVEIDWLDYREIPMAEIVDMLRKYGWAYRDDELGKNGWLLRFDLNSAENQANAGRG</sequence>
<proteinExistence type="predicted"/>
<evidence type="ECO:0000313" key="4">
    <source>
        <dbReference type="Proteomes" id="UP000674084"/>
    </source>
</evidence>